<name>A0A8T1WWY6_9STRA</name>
<keyword evidence="2" id="KW-1185">Reference proteome</keyword>
<evidence type="ECO:0000313" key="2">
    <source>
        <dbReference type="Proteomes" id="UP000693981"/>
    </source>
</evidence>
<sequence length="359" mass="40249">MGTSRTKPSSVRPVVHSTWSPTFHDAEDFAKWVFTLAKHKAVQLELSGCDNEEEVRDALLRQFHRWPDSAIAHATERCRVLSQQAEQRCQEQVQLYIQEIRGKLENGASALFWINLLQPQFYPTTVLANEIRDILVAFLFELKTIDGVYEQLATVSDRIWAVLTLPLKIEPLFQGVLSLASCGHETAAREAMKLLIMYADEHTASQERKRGDLPIGLSVVASIGGLVSVNVVDAIQLPELLRDDLAASLLMMQRDWLAVIKEVLNVLAKALMTRWASCERAPYEQELKDATQSELQGEFARLSHALATNQLYAVRKLDGDSIHADDFNLCSYGLRTHKMRIAFDAFDALGTVMVSPGSK</sequence>
<gene>
    <name evidence="1" type="ORF">PHYBOEH_000929</name>
</gene>
<dbReference type="Proteomes" id="UP000693981">
    <property type="component" value="Unassembled WGS sequence"/>
</dbReference>
<dbReference type="AlphaFoldDB" id="A0A8T1WWY6"/>
<evidence type="ECO:0000313" key="1">
    <source>
        <dbReference type="EMBL" id="KAG7397284.1"/>
    </source>
</evidence>
<organism evidence="1 2">
    <name type="scientific">Phytophthora boehmeriae</name>
    <dbReference type="NCBI Taxonomy" id="109152"/>
    <lineage>
        <taxon>Eukaryota</taxon>
        <taxon>Sar</taxon>
        <taxon>Stramenopiles</taxon>
        <taxon>Oomycota</taxon>
        <taxon>Peronosporomycetes</taxon>
        <taxon>Peronosporales</taxon>
        <taxon>Peronosporaceae</taxon>
        <taxon>Phytophthora</taxon>
    </lineage>
</organism>
<dbReference type="EMBL" id="JAGDFL010000118">
    <property type="protein sequence ID" value="KAG7397284.1"/>
    <property type="molecule type" value="Genomic_DNA"/>
</dbReference>
<accession>A0A8T1WWY6</accession>
<dbReference type="OrthoDB" id="161978at2759"/>
<comment type="caution">
    <text evidence="1">The sequence shown here is derived from an EMBL/GenBank/DDBJ whole genome shotgun (WGS) entry which is preliminary data.</text>
</comment>
<proteinExistence type="predicted"/>
<reference evidence="1" key="1">
    <citation type="submission" date="2021-02" db="EMBL/GenBank/DDBJ databases">
        <authorList>
            <person name="Palmer J.M."/>
        </authorList>
    </citation>
    <scope>NUCLEOTIDE SEQUENCE</scope>
    <source>
        <strain evidence="1">SCRP23</strain>
    </source>
</reference>
<protein>
    <submittedName>
        <fullName evidence="1">Uncharacterized protein</fullName>
    </submittedName>
</protein>